<accession>H2BT60</accession>
<feature type="domain" description="Glycosyl transferase family 1" evidence="2">
    <location>
        <begin position="209"/>
        <end position="352"/>
    </location>
</feature>
<keyword evidence="1 3" id="KW-0808">Transferase</keyword>
<dbReference type="PANTHER" id="PTHR46401">
    <property type="entry name" value="GLYCOSYLTRANSFERASE WBBK-RELATED"/>
    <property type="match status" value="1"/>
</dbReference>
<dbReference type="GO" id="GO:0009103">
    <property type="term" value="P:lipopolysaccharide biosynthetic process"/>
    <property type="evidence" value="ECO:0007669"/>
    <property type="project" value="TreeGrafter"/>
</dbReference>
<reference evidence="4" key="1">
    <citation type="journal article" date="2012" name="Stand. Genomic Sci.">
        <title>Genome sequence of the Antarctic rhodopsins-containing flavobacterium Gillisia limnaea type strain (R-8282(T)).</title>
        <authorList>
            <person name="Riedel T."/>
            <person name="Held B."/>
            <person name="Nolan M."/>
            <person name="Lucas S."/>
            <person name="Lapidus A."/>
            <person name="Tice H."/>
            <person name="Del Rio T.G."/>
            <person name="Cheng J.F."/>
            <person name="Han C."/>
            <person name="Tapia R."/>
            <person name="Goodwin L.A."/>
            <person name="Pitluck S."/>
            <person name="Liolios K."/>
            <person name="Mavromatis K."/>
            <person name="Pagani I."/>
            <person name="Ivanova N."/>
            <person name="Mikhailova N."/>
            <person name="Pati A."/>
            <person name="Chen A."/>
            <person name="Palaniappan K."/>
            <person name="Land M."/>
            <person name="Rohde M."/>
            <person name="Tindall B.J."/>
            <person name="Detter J.C."/>
            <person name="Goker M."/>
            <person name="Bristow J."/>
            <person name="Eisen J.A."/>
            <person name="Markowitz V."/>
            <person name="Hugenholtz P."/>
            <person name="Kyrpides N.C."/>
            <person name="Klenk H.P."/>
            <person name="Woyke T."/>
        </authorList>
    </citation>
    <scope>NUCLEOTIDE SEQUENCE [LARGE SCALE GENOMIC DNA]</scope>
    <source>
        <strain evidence="4">DSM 15749 / LMG 21470 / R-8282</strain>
    </source>
</reference>
<organism evidence="3 4">
    <name type="scientific">Gillisia limnaea (strain DSM 15749 / LMG 21470 / R-8282)</name>
    <dbReference type="NCBI Taxonomy" id="865937"/>
    <lineage>
        <taxon>Bacteria</taxon>
        <taxon>Pseudomonadati</taxon>
        <taxon>Bacteroidota</taxon>
        <taxon>Flavobacteriia</taxon>
        <taxon>Flavobacteriales</taxon>
        <taxon>Flavobacteriaceae</taxon>
        <taxon>Gillisia</taxon>
    </lineage>
</organism>
<evidence type="ECO:0000313" key="4">
    <source>
        <dbReference type="Proteomes" id="UP000003844"/>
    </source>
</evidence>
<dbReference type="OrthoDB" id="798298at2"/>
<protein>
    <submittedName>
        <fullName evidence="3">Glycosyl transferase group 1</fullName>
    </submittedName>
</protein>
<dbReference type="eggNOG" id="COG0438">
    <property type="taxonomic scope" value="Bacteria"/>
</dbReference>
<gene>
    <name evidence="3" type="ORF">Gilli_1980</name>
</gene>
<dbReference type="Gene3D" id="3.40.50.2000">
    <property type="entry name" value="Glycogen Phosphorylase B"/>
    <property type="match status" value="2"/>
</dbReference>
<dbReference type="Pfam" id="PF00534">
    <property type="entry name" value="Glycos_transf_1"/>
    <property type="match status" value="1"/>
</dbReference>
<proteinExistence type="predicted"/>
<sequence length="380" mass="42853">MKIILIGNYPGDSQESMIRYLTALRDNLISNEVQVEIIQPRSFFAPHNKITTGGLLKWLGYIDKYLVFPIILRIKVLQELKNKNEVEDVFFHICDHSNSMYLKVLPKNGSGITCHDVLAIEGALGFEEANCRATRTGKILQNWILKNLKKAKILTAVSHNTMEHLAKLCGVENGSNSNWRVIHNSFNSNFWPMDKNESRKFLNAINFPEGSFILHVGSGLPRKNRSLLLKMVNSLGDRWKGNICFAGDPLDEDFSKNAKNYGICNRVKSVPRPDHHTLVALYSSCEAFIFPSFSEGFGWPLIEAQACGAAVLASSIPTLHEVGGEAAIYADPYKPGEFAEGFINLIQKKNKKKLIALGFENCKRFESQKLIKDFIRLYKK</sequence>
<dbReference type="EMBL" id="JH594606">
    <property type="protein sequence ID" value="EHQ02618.1"/>
    <property type="molecule type" value="Genomic_DNA"/>
</dbReference>
<evidence type="ECO:0000313" key="3">
    <source>
        <dbReference type="EMBL" id="EHQ02618.1"/>
    </source>
</evidence>
<dbReference type="SUPFAM" id="SSF53756">
    <property type="entry name" value="UDP-Glycosyltransferase/glycogen phosphorylase"/>
    <property type="match status" value="1"/>
</dbReference>
<dbReference type="GO" id="GO:0016757">
    <property type="term" value="F:glycosyltransferase activity"/>
    <property type="evidence" value="ECO:0007669"/>
    <property type="project" value="InterPro"/>
</dbReference>
<evidence type="ECO:0000256" key="1">
    <source>
        <dbReference type="ARBA" id="ARBA00022679"/>
    </source>
</evidence>
<dbReference type="PANTHER" id="PTHR46401:SF2">
    <property type="entry name" value="GLYCOSYLTRANSFERASE WBBK-RELATED"/>
    <property type="match status" value="1"/>
</dbReference>
<name>H2BT60_GILLR</name>
<dbReference type="InterPro" id="IPR001296">
    <property type="entry name" value="Glyco_trans_1"/>
</dbReference>
<evidence type="ECO:0000259" key="2">
    <source>
        <dbReference type="Pfam" id="PF00534"/>
    </source>
</evidence>
<dbReference type="Proteomes" id="UP000003844">
    <property type="component" value="Unassembled WGS sequence"/>
</dbReference>
<dbReference type="CDD" id="cd03809">
    <property type="entry name" value="GT4_MtfB-like"/>
    <property type="match status" value="1"/>
</dbReference>
<keyword evidence="4" id="KW-1185">Reference proteome</keyword>
<dbReference type="HOGENOM" id="CLU_009583_27_1_10"/>
<dbReference type="AlphaFoldDB" id="H2BT60"/>
<dbReference type="STRING" id="865937.Gilli_1980"/>